<dbReference type="RefSeq" id="XP_014147385.1">
    <property type="nucleotide sequence ID" value="XM_014291910.1"/>
</dbReference>
<sequence>MDGTLAALCDLRAQINNQRMENKASQKDLRKPIDENRRQRPPRKRTRTEALEDVGHIAA</sequence>
<name>A0A0L0FBM1_9EUKA</name>
<dbReference type="AlphaFoldDB" id="A0A0L0FBM1"/>
<evidence type="ECO:0000313" key="2">
    <source>
        <dbReference type="EMBL" id="KNC73483.1"/>
    </source>
</evidence>
<dbReference type="EMBL" id="KQ245561">
    <property type="protein sequence ID" value="KNC73483.1"/>
    <property type="molecule type" value="Genomic_DNA"/>
</dbReference>
<keyword evidence="3" id="KW-1185">Reference proteome</keyword>
<proteinExistence type="predicted"/>
<feature type="region of interest" description="Disordered" evidence="1">
    <location>
        <begin position="18"/>
        <end position="59"/>
    </location>
</feature>
<protein>
    <submittedName>
        <fullName evidence="2">Uncharacterized protein</fullName>
    </submittedName>
</protein>
<feature type="compositionally biased region" description="Basic and acidic residues" evidence="1">
    <location>
        <begin position="47"/>
        <end position="59"/>
    </location>
</feature>
<gene>
    <name evidence="2" type="ORF">SARC_13959</name>
</gene>
<accession>A0A0L0FBM1</accession>
<evidence type="ECO:0000256" key="1">
    <source>
        <dbReference type="SAM" id="MobiDB-lite"/>
    </source>
</evidence>
<reference evidence="2 3" key="1">
    <citation type="submission" date="2011-02" db="EMBL/GenBank/DDBJ databases">
        <title>The Genome Sequence of Sphaeroforma arctica JP610.</title>
        <authorList>
            <consortium name="The Broad Institute Genome Sequencing Platform"/>
            <person name="Russ C."/>
            <person name="Cuomo C."/>
            <person name="Young S.K."/>
            <person name="Zeng Q."/>
            <person name="Gargeya S."/>
            <person name="Alvarado L."/>
            <person name="Berlin A."/>
            <person name="Chapman S.B."/>
            <person name="Chen Z."/>
            <person name="Freedman E."/>
            <person name="Gellesch M."/>
            <person name="Goldberg J."/>
            <person name="Griggs A."/>
            <person name="Gujja S."/>
            <person name="Heilman E."/>
            <person name="Heiman D."/>
            <person name="Howarth C."/>
            <person name="Mehta T."/>
            <person name="Neiman D."/>
            <person name="Pearson M."/>
            <person name="Roberts A."/>
            <person name="Saif S."/>
            <person name="Shea T."/>
            <person name="Shenoy N."/>
            <person name="Sisk P."/>
            <person name="Stolte C."/>
            <person name="Sykes S."/>
            <person name="White J."/>
            <person name="Yandava C."/>
            <person name="Burger G."/>
            <person name="Gray M.W."/>
            <person name="Holland P.W.H."/>
            <person name="King N."/>
            <person name="Lang F.B.F."/>
            <person name="Roger A.J."/>
            <person name="Ruiz-Trillo I."/>
            <person name="Haas B."/>
            <person name="Nusbaum C."/>
            <person name="Birren B."/>
        </authorList>
    </citation>
    <scope>NUCLEOTIDE SEQUENCE [LARGE SCALE GENOMIC DNA]</scope>
    <source>
        <strain evidence="2 3">JP610</strain>
    </source>
</reference>
<feature type="compositionally biased region" description="Basic and acidic residues" evidence="1">
    <location>
        <begin position="20"/>
        <end position="38"/>
    </location>
</feature>
<dbReference type="GeneID" id="25914463"/>
<dbReference type="Proteomes" id="UP000054560">
    <property type="component" value="Unassembled WGS sequence"/>
</dbReference>
<organism evidence="2 3">
    <name type="scientific">Sphaeroforma arctica JP610</name>
    <dbReference type="NCBI Taxonomy" id="667725"/>
    <lineage>
        <taxon>Eukaryota</taxon>
        <taxon>Ichthyosporea</taxon>
        <taxon>Ichthyophonida</taxon>
        <taxon>Sphaeroforma</taxon>
    </lineage>
</organism>
<evidence type="ECO:0000313" key="3">
    <source>
        <dbReference type="Proteomes" id="UP000054560"/>
    </source>
</evidence>